<dbReference type="EMBL" id="BDCX01000019">
    <property type="protein sequence ID" value="GAT70770.1"/>
    <property type="molecule type" value="Genomic_DNA"/>
</dbReference>
<dbReference type="RefSeq" id="WP_084009000.1">
    <property type="nucleotide sequence ID" value="NZ_BDCX01000019.1"/>
</dbReference>
<feature type="transmembrane region" description="Helical" evidence="6">
    <location>
        <begin position="47"/>
        <end position="66"/>
    </location>
</feature>
<comment type="subcellular location">
    <subcellularLocation>
        <location evidence="1">Membrane</location>
        <topology evidence="1">Multi-pass membrane protein</topology>
    </subcellularLocation>
</comment>
<comment type="caution">
    <text evidence="7">The sequence shown here is derived from an EMBL/GenBank/DDBJ whole genome shotgun (WGS) entry which is preliminary data.</text>
</comment>
<evidence type="ECO:0000256" key="3">
    <source>
        <dbReference type="ARBA" id="ARBA00022989"/>
    </source>
</evidence>
<proteinExistence type="predicted"/>
<organism evidence="7 8">
    <name type="scientific">Planomonospora sphaerica</name>
    <dbReference type="NCBI Taxonomy" id="161355"/>
    <lineage>
        <taxon>Bacteria</taxon>
        <taxon>Bacillati</taxon>
        <taxon>Actinomycetota</taxon>
        <taxon>Actinomycetes</taxon>
        <taxon>Streptosporangiales</taxon>
        <taxon>Streptosporangiaceae</taxon>
        <taxon>Planomonospora</taxon>
    </lineage>
</organism>
<gene>
    <name evidence="7" type="ORF">PS9374_06457</name>
</gene>
<feature type="region of interest" description="Disordered" evidence="5">
    <location>
        <begin position="1"/>
        <end position="41"/>
    </location>
</feature>
<evidence type="ECO:0000256" key="5">
    <source>
        <dbReference type="SAM" id="MobiDB-lite"/>
    </source>
</evidence>
<dbReference type="InterPro" id="IPR032808">
    <property type="entry name" value="DoxX"/>
</dbReference>
<dbReference type="AlphaFoldDB" id="A0A171DNY4"/>
<dbReference type="STRING" id="161355.PS9374_06457"/>
<evidence type="ECO:0000313" key="8">
    <source>
        <dbReference type="Proteomes" id="UP000077701"/>
    </source>
</evidence>
<evidence type="ECO:0000256" key="6">
    <source>
        <dbReference type="SAM" id="Phobius"/>
    </source>
</evidence>
<protein>
    <submittedName>
        <fullName evidence="7">DoxX family protein</fullName>
    </submittedName>
</protein>
<feature type="transmembrane region" description="Helical" evidence="6">
    <location>
        <begin position="86"/>
        <end position="104"/>
    </location>
</feature>
<dbReference type="GO" id="GO:0016020">
    <property type="term" value="C:membrane"/>
    <property type="evidence" value="ECO:0007669"/>
    <property type="project" value="UniProtKB-SubCell"/>
</dbReference>
<name>A0A171DNY4_9ACTN</name>
<feature type="compositionally biased region" description="Low complexity" evidence="5">
    <location>
        <begin position="8"/>
        <end position="29"/>
    </location>
</feature>
<evidence type="ECO:0000256" key="2">
    <source>
        <dbReference type="ARBA" id="ARBA00022692"/>
    </source>
</evidence>
<feature type="transmembrane region" description="Helical" evidence="6">
    <location>
        <begin position="133"/>
        <end position="149"/>
    </location>
</feature>
<accession>A0A171DNY4</accession>
<dbReference type="OrthoDB" id="3576439at2"/>
<dbReference type="Proteomes" id="UP000077701">
    <property type="component" value="Unassembled WGS sequence"/>
</dbReference>
<dbReference type="Pfam" id="PF13564">
    <property type="entry name" value="DoxX_2"/>
    <property type="match status" value="1"/>
</dbReference>
<sequence length="171" mass="17706">MAAAQIPATGTTADTNTTAAGTGTGTTDAAGRHGAPRGSSHGTARKVLWTLQILIALFLVVASALPKLVGEQNAVETFELIGWGQWFRYVTGVVELAGGIGLLIPRLAGAAATGLIGLMAGAALTQILVIEPAWALLPVAFGAVLALVARDRREQTRALVRSLSLSRSRRR</sequence>
<evidence type="ECO:0000256" key="1">
    <source>
        <dbReference type="ARBA" id="ARBA00004141"/>
    </source>
</evidence>
<keyword evidence="4 6" id="KW-0472">Membrane</keyword>
<evidence type="ECO:0000313" key="7">
    <source>
        <dbReference type="EMBL" id="GAT70770.1"/>
    </source>
</evidence>
<keyword evidence="8" id="KW-1185">Reference proteome</keyword>
<reference evidence="8" key="2">
    <citation type="submission" date="2016-04" db="EMBL/GenBank/DDBJ databases">
        <title>Planomonospora sphaerica JCM9374 whole genome shotgun sequence.</title>
        <authorList>
            <person name="Suzuki T."/>
            <person name="Dohra H."/>
            <person name="Kodani S."/>
        </authorList>
    </citation>
    <scope>NUCLEOTIDE SEQUENCE [LARGE SCALE GENOMIC DNA]</scope>
    <source>
        <strain evidence="8">JCM 9374</strain>
    </source>
</reference>
<keyword evidence="2 6" id="KW-0812">Transmembrane</keyword>
<evidence type="ECO:0000256" key="4">
    <source>
        <dbReference type="ARBA" id="ARBA00023136"/>
    </source>
</evidence>
<keyword evidence="3 6" id="KW-1133">Transmembrane helix</keyword>
<reference evidence="7 8" key="1">
    <citation type="journal article" date="2016" name="Genome Announc.">
        <title>Draft Genome Sequence of Planomonospora sphaerica JCM9374, a Rare Actinomycete.</title>
        <authorList>
            <person name="Dohra H."/>
            <person name="Suzuki T."/>
            <person name="Inoue Y."/>
            <person name="Kodani S."/>
        </authorList>
    </citation>
    <scope>NUCLEOTIDE SEQUENCE [LARGE SCALE GENOMIC DNA]</scope>
    <source>
        <strain evidence="7 8">JCM 9374</strain>
    </source>
</reference>